<evidence type="ECO:0000256" key="2">
    <source>
        <dbReference type="PROSITE-ProRule" id="PRU00110"/>
    </source>
</evidence>
<feature type="modified residue" description="Phosphohistidine" evidence="2">
    <location>
        <position position="62"/>
    </location>
</feature>
<evidence type="ECO:0000256" key="1">
    <source>
        <dbReference type="ARBA" id="ARBA00023012"/>
    </source>
</evidence>
<protein>
    <submittedName>
        <fullName evidence="4">Hpt domain-containing protein</fullName>
    </submittedName>
</protein>
<sequence length="129" mass="13631">MTAWRQAPVVADAVAAELARDLDPEDLSQILDAFRVDIGSRAGELAMALAGGHVEPAQRAVHSLKGAALNLGFFRLGQMCAHLQQLAQTGDLAAIVVLWPEFAATCNDSLGRLGHSGLAFEIDSSIVRP</sequence>
<evidence type="ECO:0000313" key="5">
    <source>
        <dbReference type="Proteomes" id="UP000680714"/>
    </source>
</evidence>
<dbReference type="InterPro" id="IPR036641">
    <property type="entry name" value="HPT_dom_sf"/>
</dbReference>
<keyword evidence="1" id="KW-0902">Two-component regulatory system</keyword>
<proteinExistence type="predicted"/>
<name>A0ABS5IGA9_9PROT</name>
<reference evidence="4 5" key="1">
    <citation type="submission" date="2021-04" db="EMBL/GenBank/DDBJ databases">
        <title>Magnetospirillum sulfuroxidans sp. nov., a facultative chemolithoautotrophic sulfur-oxidizing alphaproteobacterium isolated from freshwater sediment and proposals for Paramagetospirillum gen. nov., and Magnetospirillaceae fam. nov.</title>
        <authorList>
            <person name="Koziaeva V."/>
            <person name="Geelhoed J.S."/>
            <person name="Sorokin D.Y."/>
            <person name="Grouzdev D.S."/>
        </authorList>
    </citation>
    <scope>NUCLEOTIDE SEQUENCE [LARGE SCALE GENOMIC DNA]</scope>
    <source>
        <strain evidence="4 5">J10</strain>
    </source>
</reference>
<evidence type="ECO:0000259" key="3">
    <source>
        <dbReference type="PROSITE" id="PS50894"/>
    </source>
</evidence>
<dbReference type="Pfam" id="PF01627">
    <property type="entry name" value="Hpt"/>
    <property type="match status" value="1"/>
</dbReference>
<dbReference type="SUPFAM" id="SSF47226">
    <property type="entry name" value="Histidine-containing phosphotransfer domain, HPT domain"/>
    <property type="match status" value="1"/>
</dbReference>
<dbReference type="Gene3D" id="1.20.120.160">
    <property type="entry name" value="HPT domain"/>
    <property type="match status" value="1"/>
</dbReference>
<dbReference type="RefSeq" id="WP_211551039.1">
    <property type="nucleotide sequence ID" value="NZ_JAGTUF010000022.1"/>
</dbReference>
<accession>A0ABS5IGA9</accession>
<comment type="caution">
    <text evidence="4">The sequence shown here is derived from an EMBL/GenBank/DDBJ whole genome shotgun (WGS) entry which is preliminary data.</text>
</comment>
<dbReference type="Proteomes" id="UP000680714">
    <property type="component" value="Unassembled WGS sequence"/>
</dbReference>
<gene>
    <name evidence="4" type="ORF">KEC16_16715</name>
</gene>
<keyword evidence="5" id="KW-1185">Reference proteome</keyword>
<dbReference type="PROSITE" id="PS50894">
    <property type="entry name" value="HPT"/>
    <property type="match status" value="1"/>
</dbReference>
<evidence type="ECO:0000313" key="4">
    <source>
        <dbReference type="EMBL" id="MBR9973369.1"/>
    </source>
</evidence>
<dbReference type="EMBL" id="JAGTUF010000022">
    <property type="protein sequence ID" value="MBR9973369.1"/>
    <property type="molecule type" value="Genomic_DNA"/>
</dbReference>
<keyword evidence="2" id="KW-0597">Phosphoprotein</keyword>
<feature type="domain" description="HPt" evidence="3">
    <location>
        <begin position="23"/>
        <end position="120"/>
    </location>
</feature>
<dbReference type="InterPro" id="IPR008207">
    <property type="entry name" value="Sig_transdc_His_kin_Hpt_dom"/>
</dbReference>
<organism evidence="4 5">
    <name type="scientific">Magnetospirillum sulfuroxidans</name>
    <dbReference type="NCBI Taxonomy" id="611300"/>
    <lineage>
        <taxon>Bacteria</taxon>
        <taxon>Pseudomonadati</taxon>
        <taxon>Pseudomonadota</taxon>
        <taxon>Alphaproteobacteria</taxon>
        <taxon>Rhodospirillales</taxon>
        <taxon>Rhodospirillaceae</taxon>
        <taxon>Magnetospirillum</taxon>
    </lineage>
</organism>